<dbReference type="HAMAP" id="MF_01020">
    <property type="entry name" value="HisE"/>
    <property type="match status" value="1"/>
</dbReference>
<keyword evidence="11" id="KW-1185">Reference proteome</keyword>
<keyword evidence="9" id="KW-0963">Cytoplasm</keyword>
<dbReference type="NCBIfam" id="NF001611">
    <property type="entry name" value="PRK00400.1-3"/>
    <property type="match status" value="1"/>
</dbReference>
<keyword evidence="7 9" id="KW-0067">ATP-binding</keyword>
<dbReference type="PANTHER" id="PTHR42945:SF1">
    <property type="entry name" value="HISTIDINE BIOSYNTHESIS BIFUNCTIONAL PROTEIN HIS7"/>
    <property type="match status" value="1"/>
</dbReference>
<evidence type="ECO:0000256" key="7">
    <source>
        <dbReference type="ARBA" id="ARBA00022840"/>
    </source>
</evidence>
<dbReference type="RefSeq" id="WP_369312714.1">
    <property type="nucleotide sequence ID" value="NZ_JBEHZE010000001.1"/>
</dbReference>
<comment type="subcellular location">
    <subcellularLocation>
        <location evidence="9">Cytoplasm</location>
    </subcellularLocation>
</comment>
<dbReference type="CDD" id="cd11534">
    <property type="entry name" value="NTP-PPase_HisIE_like"/>
    <property type="match status" value="1"/>
</dbReference>
<sequence length="111" mass="11967">MTQYKEQLGTTLDRLAETIDVRKGAAPESSYTASLLTGGAQKCAKKFGEESFEFALAAVTGDKQHIAEEAADVLYHFMVLLSASGVSTDKVSKILAHREGMSGHEEKSSRT</sequence>
<dbReference type="NCBIfam" id="NF001613">
    <property type="entry name" value="PRK00400.1-5"/>
    <property type="match status" value="1"/>
</dbReference>
<keyword evidence="5 9" id="KW-0547">Nucleotide-binding</keyword>
<evidence type="ECO:0000256" key="3">
    <source>
        <dbReference type="ARBA" id="ARBA00009392"/>
    </source>
</evidence>
<dbReference type="SUPFAM" id="SSF101386">
    <property type="entry name" value="all-alpha NTP pyrophosphatases"/>
    <property type="match status" value="1"/>
</dbReference>
<dbReference type="EMBL" id="JBEHZE010000001">
    <property type="protein sequence ID" value="MEX6632782.1"/>
    <property type="molecule type" value="Genomic_DNA"/>
</dbReference>
<keyword evidence="6 9" id="KW-0378">Hydrolase</keyword>
<evidence type="ECO:0000313" key="11">
    <source>
        <dbReference type="Proteomes" id="UP001560685"/>
    </source>
</evidence>
<reference evidence="10 11" key="1">
    <citation type="submission" date="2024-05" db="EMBL/GenBank/DDBJ databases">
        <title>Three bacterial strains, DH-69, EH-24, and ECK-19 isolated from coastal sediments.</title>
        <authorList>
            <person name="Ye Y.-Q."/>
            <person name="Du Z.-J."/>
        </authorList>
    </citation>
    <scope>NUCLEOTIDE SEQUENCE [LARGE SCALE GENOMIC DNA]</scope>
    <source>
        <strain evidence="10 11">ECK-19</strain>
    </source>
</reference>
<comment type="catalytic activity">
    <reaction evidence="1 9">
        <text>1-(5-phospho-beta-D-ribosyl)-ATP + H2O = 1-(5-phospho-beta-D-ribosyl)-5'-AMP + diphosphate + H(+)</text>
        <dbReference type="Rhea" id="RHEA:22828"/>
        <dbReference type="ChEBI" id="CHEBI:15377"/>
        <dbReference type="ChEBI" id="CHEBI:15378"/>
        <dbReference type="ChEBI" id="CHEBI:33019"/>
        <dbReference type="ChEBI" id="CHEBI:59457"/>
        <dbReference type="ChEBI" id="CHEBI:73183"/>
        <dbReference type="EC" id="3.6.1.31"/>
    </reaction>
</comment>
<evidence type="ECO:0000256" key="6">
    <source>
        <dbReference type="ARBA" id="ARBA00022801"/>
    </source>
</evidence>
<evidence type="ECO:0000256" key="2">
    <source>
        <dbReference type="ARBA" id="ARBA00005204"/>
    </source>
</evidence>
<evidence type="ECO:0000313" key="10">
    <source>
        <dbReference type="EMBL" id="MEX6632782.1"/>
    </source>
</evidence>
<organism evidence="10 11">
    <name type="scientific">Hyphococcus lacteus</name>
    <dbReference type="NCBI Taxonomy" id="3143536"/>
    <lineage>
        <taxon>Bacteria</taxon>
        <taxon>Pseudomonadati</taxon>
        <taxon>Pseudomonadota</taxon>
        <taxon>Alphaproteobacteria</taxon>
        <taxon>Parvularculales</taxon>
        <taxon>Parvularculaceae</taxon>
        <taxon>Hyphococcus</taxon>
    </lineage>
</organism>
<evidence type="ECO:0000256" key="8">
    <source>
        <dbReference type="ARBA" id="ARBA00023102"/>
    </source>
</evidence>
<accession>A0ABV3Z1X0</accession>
<evidence type="ECO:0000256" key="5">
    <source>
        <dbReference type="ARBA" id="ARBA00022741"/>
    </source>
</evidence>
<evidence type="ECO:0000256" key="1">
    <source>
        <dbReference type="ARBA" id="ARBA00001460"/>
    </source>
</evidence>
<gene>
    <name evidence="9" type="primary">hisE</name>
    <name evidence="10" type="ORF">ABFZ84_04400</name>
</gene>
<name>A0ABV3Z1X0_9PROT</name>
<dbReference type="Pfam" id="PF01503">
    <property type="entry name" value="PRA-PH"/>
    <property type="match status" value="1"/>
</dbReference>
<dbReference type="EC" id="3.6.1.31" evidence="9"/>
<comment type="similarity">
    <text evidence="3 9">Belongs to the PRA-PH family.</text>
</comment>
<dbReference type="Proteomes" id="UP001560685">
    <property type="component" value="Unassembled WGS sequence"/>
</dbReference>
<keyword evidence="4 9" id="KW-0028">Amino-acid biosynthesis</keyword>
<dbReference type="InterPro" id="IPR008179">
    <property type="entry name" value="HisE"/>
</dbReference>
<dbReference type="InterPro" id="IPR021130">
    <property type="entry name" value="PRib-ATP_PPHydrolase-like"/>
</dbReference>
<evidence type="ECO:0000256" key="4">
    <source>
        <dbReference type="ARBA" id="ARBA00022605"/>
    </source>
</evidence>
<comment type="pathway">
    <text evidence="2 9">Amino-acid biosynthesis; L-histidine biosynthesis; L-histidine from 5-phospho-alpha-D-ribose 1-diphosphate: step 2/9.</text>
</comment>
<dbReference type="NCBIfam" id="TIGR03188">
    <property type="entry name" value="histidine_hisI"/>
    <property type="match status" value="1"/>
</dbReference>
<keyword evidence="8 9" id="KW-0368">Histidine biosynthesis</keyword>
<dbReference type="Gene3D" id="1.10.287.1080">
    <property type="entry name" value="MazG-like"/>
    <property type="match status" value="1"/>
</dbReference>
<dbReference type="GO" id="GO:0004636">
    <property type="term" value="F:phosphoribosyl-ATP diphosphatase activity"/>
    <property type="evidence" value="ECO:0007669"/>
    <property type="project" value="UniProtKB-EC"/>
</dbReference>
<evidence type="ECO:0000256" key="9">
    <source>
        <dbReference type="HAMAP-Rule" id="MF_01020"/>
    </source>
</evidence>
<proteinExistence type="inferred from homology"/>
<comment type="caution">
    <text evidence="10">The sequence shown here is derived from an EMBL/GenBank/DDBJ whole genome shotgun (WGS) entry which is preliminary data.</text>
</comment>
<protein>
    <recommendedName>
        <fullName evidence="9">Phosphoribosyl-ATP pyrophosphatase</fullName>
        <shortName evidence="9">PRA-PH</shortName>
        <ecNumber evidence="9">3.6.1.31</ecNumber>
    </recommendedName>
</protein>
<dbReference type="PANTHER" id="PTHR42945">
    <property type="entry name" value="HISTIDINE BIOSYNTHESIS BIFUNCTIONAL PROTEIN"/>
    <property type="match status" value="1"/>
</dbReference>